<dbReference type="SUPFAM" id="SSF160631">
    <property type="entry name" value="SMI1/KNR4-like"/>
    <property type="match status" value="1"/>
</dbReference>
<reference evidence="2 3" key="1">
    <citation type="submission" date="2018-12" db="EMBL/GenBank/DDBJ databases">
        <authorList>
            <consortium name="Pathogen Informatics"/>
        </authorList>
    </citation>
    <scope>NUCLEOTIDE SEQUENCE [LARGE SCALE GENOMIC DNA]</scope>
    <source>
        <strain evidence="2 3">NCTC12967</strain>
    </source>
</reference>
<dbReference type="RefSeq" id="WP_061787219.1">
    <property type="nucleotide sequence ID" value="NZ_LR134406.1"/>
</dbReference>
<accession>A0A3S4U3W5</accession>
<evidence type="ECO:0000313" key="3">
    <source>
        <dbReference type="Proteomes" id="UP000273044"/>
    </source>
</evidence>
<protein>
    <recommendedName>
        <fullName evidence="1">Knr4/Smi1-like domain-containing protein</fullName>
    </recommendedName>
</protein>
<dbReference type="AlphaFoldDB" id="A0A3S4U3W5"/>
<dbReference type="InterPro" id="IPR018958">
    <property type="entry name" value="Knr4/Smi1-like_dom"/>
</dbReference>
<dbReference type="Gene3D" id="3.40.1580.10">
    <property type="entry name" value="SMI1/KNR4-like"/>
    <property type="match status" value="1"/>
</dbReference>
<evidence type="ECO:0000259" key="1">
    <source>
        <dbReference type="SMART" id="SM00860"/>
    </source>
</evidence>
<dbReference type="Proteomes" id="UP000273044">
    <property type="component" value="Chromosome"/>
</dbReference>
<gene>
    <name evidence="2" type="ORF">NCTC12967_00398</name>
</gene>
<name>A0A3S4U3W5_9ACTN</name>
<proteinExistence type="predicted"/>
<sequence>MMTGGITPRRTGFFDGFDMTGFWSDFCDEDWNEPAPSDETIAEVETALGFRLPDAWVEFARMHNGGDVERNCFPTNQPTTWAEDHIAITSIRPIGRTAAASLLGSWGHRAVIEEAGYPELGPVLADCPSGGHDLVMLDHSECGPTGEPRVVHVDQEVGYRVTVLAPDFATFIKGLVSGEEFEPGEDV</sequence>
<feature type="domain" description="Knr4/Smi1-like" evidence="1">
    <location>
        <begin position="35"/>
        <end position="174"/>
    </location>
</feature>
<keyword evidence="3" id="KW-1185">Reference proteome</keyword>
<evidence type="ECO:0000313" key="2">
    <source>
        <dbReference type="EMBL" id="VEH69134.1"/>
    </source>
</evidence>
<dbReference type="Pfam" id="PF09346">
    <property type="entry name" value="SMI1_KNR4"/>
    <property type="match status" value="1"/>
</dbReference>
<dbReference type="GeneID" id="64405894"/>
<dbReference type="EMBL" id="LR134406">
    <property type="protein sequence ID" value="VEH69134.1"/>
    <property type="molecule type" value="Genomic_DNA"/>
</dbReference>
<dbReference type="SMART" id="SM00860">
    <property type="entry name" value="SMI1_KNR4"/>
    <property type="match status" value="1"/>
</dbReference>
<organism evidence="2 3">
    <name type="scientific">Arachnia propionica</name>
    <dbReference type="NCBI Taxonomy" id="1750"/>
    <lineage>
        <taxon>Bacteria</taxon>
        <taxon>Bacillati</taxon>
        <taxon>Actinomycetota</taxon>
        <taxon>Actinomycetes</taxon>
        <taxon>Propionibacteriales</taxon>
        <taxon>Propionibacteriaceae</taxon>
        <taxon>Arachnia</taxon>
    </lineage>
</organism>
<dbReference type="InterPro" id="IPR037883">
    <property type="entry name" value="Knr4/Smi1-like_sf"/>
</dbReference>